<proteinExistence type="predicted"/>
<dbReference type="RefSeq" id="WP_153419433.1">
    <property type="nucleotide sequence ID" value="NZ_WFLM01000002.1"/>
</dbReference>
<dbReference type="OrthoDB" id="9919941at2"/>
<name>A0A6N6VYE6_9BACT</name>
<sequence length="78" mass="9140">MKEHNHYDFHSVYLKSQSRGSENWERIEGVQDAEARLSQTSLKNSINKKKSNHKLLKRVTKTTSIIPGAVRQIIRFFK</sequence>
<dbReference type="AlphaFoldDB" id="A0A6N6VYE6"/>
<organism evidence="1 2">
    <name type="scientific">Silvanigrella paludirubra</name>
    <dbReference type="NCBI Taxonomy" id="2499159"/>
    <lineage>
        <taxon>Bacteria</taxon>
        <taxon>Pseudomonadati</taxon>
        <taxon>Bdellovibrionota</taxon>
        <taxon>Oligoflexia</taxon>
        <taxon>Silvanigrellales</taxon>
        <taxon>Silvanigrellaceae</taxon>
        <taxon>Silvanigrella</taxon>
    </lineage>
</organism>
<gene>
    <name evidence="1" type="ORF">GCL60_06275</name>
</gene>
<evidence type="ECO:0000313" key="1">
    <source>
        <dbReference type="EMBL" id="KAB8039866.1"/>
    </source>
</evidence>
<accession>A0A6N6VYE6</accession>
<evidence type="ECO:0000313" key="2">
    <source>
        <dbReference type="Proteomes" id="UP000437748"/>
    </source>
</evidence>
<reference evidence="1 2" key="1">
    <citation type="submission" date="2019-10" db="EMBL/GenBank/DDBJ databases">
        <title>New species of Slilvanegrellaceae.</title>
        <authorList>
            <person name="Pitt A."/>
            <person name="Hahn M.W."/>
        </authorList>
    </citation>
    <scope>NUCLEOTIDE SEQUENCE [LARGE SCALE GENOMIC DNA]</scope>
    <source>
        <strain evidence="1 2">SP-Ram-0.45-NSY-1</strain>
    </source>
</reference>
<dbReference type="EMBL" id="WFLM01000002">
    <property type="protein sequence ID" value="KAB8039866.1"/>
    <property type="molecule type" value="Genomic_DNA"/>
</dbReference>
<protein>
    <submittedName>
        <fullName evidence="1">Uncharacterized protein</fullName>
    </submittedName>
</protein>
<comment type="caution">
    <text evidence="1">The sequence shown here is derived from an EMBL/GenBank/DDBJ whole genome shotgun (WGS) entry which is preliminary data.</text>
</comment>
<dbReference type="Proteomes" id="UP000437748">
    <property type="component" value="Unassembled WGS sequence"/>
</dbReference>
<keyword evidence="2" id="KW-1185">Reference proteome</keyword>